<keyword evidence="2" id="KW-1185">Reference proteome</keyword>
<dbReference type="PATRIC" id="fig|1357400.3.peg.1833"/>
<dbReference type="Proteomes" id="UP000018731">
    <property type="component" value="Unassembled WGS sequence"/>
</dbReference>
<protein>
    <recommendedName>
        <fullName evidence="3">TRASH domain-containing protein</fullName>
    </recommendedName>
</protein>
<dbReference type="NCBIfam" id="NF041023">
    <property type="entry name" value="PP0621_fam"/>
    <property type="match status" value="1"/>
</dbReference>
<accession>V8C835</accession>
<proteinExistence type="predicted"/>
<comment type="caution">
    <text evidence="1">The sequence shown here is derived from an EMBL/GenBank/DDBJ whole genome shotgun (WGS) entry which is preliminary data.</text>
</comment>
<reference evidence="1 2" key="1">
    <citation type="journal article" date="2014" name="Genome Announc.">
        <title>Draft genome sequences of six enterohepatic helicobacter species isolated from humans and one from rhesus macaques.</title>
        <authorList>
            <person name="Shen Z."/>
            <person name="Sheh A."/>
            <person name="Young S.K."/>
            <person name="Abouelliel A."/>
            <person name="Ward D.V."/>
            <person name="Earl A.M."/>
            <person name="Fox J.G."/>
        </authorList>
    </citation>
    <scope>NUCLEOTIDE SEQUENCE [LARGE SCALE GENOMIC DNA]</scope>
    <source>
        <strain evidence="1 2">MIT 99-5501</strain>
    </source>
</reference>
<dbReference type="HOGENOM" id="CLU_168222_2_1_7"/>
<dbReference type="RefSeq" id="WP_023928110.1">
    <property type="nucleotide sequence ID" value="NZ_KI669454.1"/>
</dbReference>
<dbReference type="OrthoDB" id="5356091at2"/>
<name>V8C835_9HELI</name>
<dbReference type="Gene3D" id="3.30.60.160">
    <property type="match status" value="1"/>
</dbReference>
<dbReference type="InterPro" id="IPR038603">
    <property type="entry name" value="Znf_FCS_sf"/>
</dbReference>
<evidence type="ECO:0000313" key="2">
    <source>
        <dbReference type="Proteomes" id="UP000018731"/>
    </source>
</evidence>
<gene>
    <name evidence="1" type="ORF">HMPREF2086_01368</name>
</gene>
<sequence>MLKGLIIVGLFALLVGFVINAIRKALGHFSSNNQARNYAEHKAQNETQNQMIPCKQCGTYIDTQDSFSHRGVHFCSKECLELSLSQK</sequence>
<organism evidence="1 2">
    <name type="scientific">Helicobacter macacae MIT 99-5501</name>
    <dbReference type="NCBI Taxonomy" id="1357400"/>
    <lineage>
        <taxon>Bacteria</taxon>
        <taxon>Pseudomonadati</taxon>
        <taxon>Campylobacterota</taxon>
        <taxon>Epsilonproteobacteria</taxon>
        <taxon>Campylobacterales</taxon>
        <taxon>Helicobacteraceae</taxon>
        <taxon>Helicobacter</taxon>
    </lineage>
</organism>
<dbReference type="EMBL" id="AZJI01000005">
    <property type="protein sequence ID" value="ETD23563.1"/>
    <property type="molecule type" value="Genomic_DNA"/>
</dbReference>
<dbReference type="AlphaFoldDB" id="V8C835"/>
<evidence type="ECO:0000313" key="1">
    <source>
        <dbReference type="EMBL" id="ETD23563.1"/>
    </source>
</evidence>
<dbReference type="STRING" id="1357400.HMPREF2086_01368"/>
<dbReference type="InterPro" id="IPR049708">
    <property type="entry name" value="PP0621-like"/>
</dbReference>
<evidence type="ECO:0008006" key="3">
    <source>
        <dbReference type="Google" id="ProtNLM"/>
    </source>
</evidence>